<feature type="compositionally biased region" description="Basic residues" evidence="1">
    <location>
        <begin position="654"/>
        <end position="664"/>
    </location>
</feature>
<name>A0A811JW95_9BILA</name>
<comment type="caution">
    <text evidence="2">The sequence shown here is derived from an EMBL/GenBank/DDBJ whole genome shotgun (WGS) entry which is preliminary data.</text>
</comment>
<protein>
    <submittedName>
        <fullName evidence="2">Uncharacterized protein</fullName>
    </submittedName>
</protein>
<proteinExistence type="predicted"/>
<feature type="region of interest" description="Disordered" evidence="1">
    <location>
        <begin position="276"/>
        <end position="312"/>
    </location>
</feature>
<feature type="compositionally biased region" description="Basic and acidic residues" evidence="1">
    <location>
        <begin position="299"/>
        <end position="312"/>
    </location>
</feature>
<dbReference type="OrthoDB" id="10689118at2759"/>
<dbReference type="Proteomes" id="UP000614601">
    <property type="component" value="Unassembled WGS sequence"/>
</dbReference>
<feature type="compositionally biased region" description="Polar residues" evidence="1">
    <location>
        <begin position="527"/>
        <end position="541"/>
    </location>
</feature>
<evidence type="ECO:0000313" key="2">
    <source>
        <dbReference type="EMBL" id="CAD5207394.1"/>
    </source>
</evidence>
<gene>
    <name evidence="2" type="ORF">BOKJ2_LOCUS2078</name>
</gene>
<sequence length="732" mass="83893">MNIVGIVNDDGFVITDELIKRTKNLDNDVSENRACQMNEGDRTLNWRCRMVRIETKYYNKVCEFLTFAETHDFVDWGYYTQFTPLCVICVVNVDKPTDVKNFHELEEVFKHMDMINRILAVRGHYKPDKHKNIESFCAERGIGFVLVDPNEESLAEAEEFSEKSSYDRVFELLELTEWGESVPDGHLKQHLKFKNSALYPRFENVHVTEMMRLFGRTEVKISSLQLEEEFEPMQAHAQQRLQKIYHVAMEVKRRRAAVNPQLINEKIRMIEQQRLNAEAANPPQPKVENPKQKPRKKSLKEQLKDPEVKRKVEAANKKCSEKLKQIEAERVQNRGLNYQEECSPYCKCDKLHENKKGKKVETQGQEGHANSIKSSGVHEDKASEDEYNGTWKAESSRCGTMKKNEVCGTVKTEDTSCSTVKSGKAFGTEEPKTSFCTKEASKDSCCRTEKSETLFSISKTEPSGNESPSTKPAQAEFKRNSNNIKNNEKPDQHVIIPMDEIEQNLIFDQNLQIHQKSEFDIKFKFDQGSQPNDITGNLNTDEATDSSEPHHSEYSCEESIRPCSTSSSLTKLPGYKNVINSSRIASEESMKVPLLAYDTFSNIQALASEHDYRPSGIKSDEEEGEEVEGQENEADVNGEKAQDPQVSKKTEQNRKKKMKKRAKKQNNEENQFEQVFDTLQKENPGELKGKTMEDCLEEWKNVANLPIQEKVVVAANLVNNCMESTKETKKNK</sequence>
<organism evidence="2 3">
    <name type="scientific">Bursaphelenchus okinawaensis</name>
    <dbReference type="NCBI Taxonomy" id="465554"/>
    <lineage>
        <taxon>Eukaryota</taxon>
        <taxon>Metazoa</taxon>
        <taxon>Ecdysozoa</taxon>
        <taxon>Nematoda</taxon>
        <taxon>Chromadorea</taxon>
        <taxon>Rhabditida</taxon>
        <taxon>Tylenchina</taxon>
        <taxon>Tylenchomorpha</taxon>
        <taxon>Aphelenchoidea</taxon>
        <taxon>Aphelenchoididae</taxon>
        <taxon>Bursaphelenchus</taxon>
    </lineage>
</organism>
<feature type="region of interest" description="Disordered" evidence="1">
    <location>
        <begin position="457"/>
        <end position="490"/>
    </location>
</feature>
<keyword evidence="3" id="KW-1185">Reference proteome</keyword>
<dbReference type="EMBL" id="CAJFCW020000001">
    <property type="protein sequence ID" value="CAG9085461.1"/>
    <property type="molecule type" value="Genomic_DNA"/>
</dbReference>
<dbReference type="Proteomes" id="UP000783686">
    <property type="component" value="Unassembled WGS sequence"/>
</dbReference>
<accession>A0A811JW95</accession>
<feature type="compositionally biased region" description="Polar residues" evidence="1">
    <location>
        <begin position="457"/>
        <end position="472"/>
    </location>
</feature>
<dbReference type="Gene3D" id="3.40.50.11960">
    <property type="match status" value="1"/>
</dbReference>
<feature type="region of interest" description="Disordered" evidence="1">
    <location>
        <begin position="526"/>
        <end position="572"/>
    </location>
</feature>
<reference evidence="2" key="1">
    <citation type="submission" date="2020-09" db="EMBL/GenBank/DDBJ databases">
        <authorList>
            <person name="Kikuchi T."/>
        </authorList>
    </citation>
    <scope>NUCLEOTIDE SEQUENCE</scope>
    <source>
        <strain evidence="2">SH1</strain>
    </source>
</reference>
<dbReference type="AlphaFoldDB" id="A0A811JW95"/>
<dbReference type="EMBL" id="CAJFDH010000001">
    <property type="protein sequence ID" value="CAD5207394.1"/>
    <property type="molecule type" value="Genomic_DNA"/>
</dbReference>
<feature type="region of interest" description="Disordered" evidence="1">
    <location>
        <begin position="611"/>
        <end position="686"/>
    </location>
</feature>
<feature type="region of interest" description="Disordered" evidence="1">
    <location>
        <begin position="357"/>
        <end position="395"/>
    </location>
</feature>
<feature type="compositionally biased region" description="Acidic residues" evidence="1">
    <location>
        <begin position="620"/>
        <end position="636"/>
    </location>
</feature>
<evidence type="ECO:0000256" key="1">
    <source>
        <dbReference type="SAM" id="MobiDB-lite"/>
    </source>
</evidence>
<feature type="compositionally biased region" description="Basic and acidic residues" evidence="1">
    <location>
        <begin position="637"/>
        <end position="653"/>
    </location>
</feature>
<feature type="compositionally biased region" description="Basic and acidic residues" evidence="1">
    <location>
        <begin position="547"/>
        <end position="560"/>
    </location>
</feature>
<evidence type="ECO:0000313" key="3">
    <source>
        <dbReference type="Proteomes" id="UP000614601"/>
    </source>
</evidence>